<feature type="region of interest" description="Disordered" evidence="1">
    <location>
        <begin position="59"/>
        <end position="78"/>
    </location>
</feature>
<dbReference type="EMBL" id="BGPR01140535">
    <property type="protein sequence ID" value="GBN66725.1"/>
    <property type="molecule type" value="Genomic_DNA"/>
</dbReference>
<dbReference type="Proteomes" id="UP000499080">
    <property type="component" value="Unassembled WGS sequence"/>
</dbReference>
<gene>
    <name evidence="2" type="ORF">AVEN_27030_1</name>
</gene>
<comment type="caution">
    <text evidence="2">The sequence shown here is derived from an EMBL/GenBank/DDBJ whole genome shotgun (WGS) entry which is preliminary data.</text>
</comment>
<name>A0A4Y2QUB4_ARAVE</name>
<evidence type="ECO:0000313" key="2">
    <source>
        <dbReference type="EMBL" id="GBN66725.1"/>
    </source>
</evidence>
<organism evidence="2 3">
    <name type="scientific">Araneus ventricosus</name>
    <name type="common">Orbweaver spider</name>
    <name type="synonym">Epeira ventricosa</name>
    <dbReference type="NCBI Taxonomy" id="182803"/>
    <lineage>
        <taxon>Eukaryota</taxon>
        <taxon>Metazoa</taxon>
        <taxon>Ecdysozoa</taxon>
        <taxon>Arthropoda</taxon>
        <taxon>Chelicerata</taxon>
        <taxon>Arachnida</taxon>
        <taxon>Araneae</taxon>
        <taxon>Araneomorphae</taxon>
        <taxon>Entelegynae</taxon>
        <taxon>Araneoidea</taxon>
        <taxon>Araneidae</taxon>
        <taxon>Araneus</taxon>
    </lineage>
</organism>
<accession>A0A4Y2QUB4</accession>
<protein>
    <submittedName>
        <fullName evidence="2">Uncharacterized protein</fullName>
    </submittedName>
</protein>
<evidence type="ECO:0000313" key="3">
    <source>
        <dbReference type="Proteomes" id="UP000499080"/>
    </source>
</evidence>
<sequence>MTSREPVLSQIRQPNQQAIHLPGRDHRLTNPRPPDLSGQKWSLIKARHKSFIRCRSPPIRRGRIRSGPRFITDRPAEGVSARKSRQNFLDYFRPHISRLTTPAAGNKLLRLPNKLVGVAAVNWPHNYAEEGQWI</sequence>
<proteinExistence type="predicted"/>
<keyword evidence="3" id="KW-1185">Reference proteome</keyword>
<evidence type="ECO:0000256" key="1">
    <source>
        <dbReference type="SAM" id="MobiDB-lite"/>
    </source>
</evidence>
<reference evidence="2 3" key="1">
    <citation type="journal article" date="2019" name="Sci. Rep.">
        <title>Orb-weaving spider Araneus ventricosus genome elucidates the spidroin gene catalogue.</title>
        <authorList>
            <person name="Kono N."/>
            <person name="Nakamura H."/>
            <person name="Ohtoshi R."/>
            <person name="Moran D.A.P."/>
            <person name="Shinohara A."/>
            <person name="Yoshida Y."/>
            <person name="Fujiwara M."/>
            <person name="Mori M."/>
            <person name="Tomita M."/>
            <person name="Arakawa K."/>
        </authorList>
    </citation>
    <scope>NUCLEOTIDE SEQUENCE [LARGE SCALE GENOMIC DNA]</scope>
</reference>
<dbReference type="AlphaFoldDB" id="A0A4Y2QUB4"/>